<gene>
    <name evidence="2" type="ORF">MMF97_03970</name>
</gene>
<protein>
    <submittedName>
        <fullName evidence="2">Tail fiber protein</fullName>
    </submittedName>
</protein>
<proteinExistence type="predicted"/>
<evidence type="ECO:0000313" key="2">
    <source>
        <dbReference type="EMBL" id="MCJ0741858.1"/>
    </source>
</evidence>
<feature type="domain" description="Phage tail collar" evidence="1">
    <location>
        <begin position="7"/>
        <end position="61"/>
    </location>
</feature>
<keyword evidence="3" id="KW-1185">Reference proteome</keyword>
<organism evidence="2 3">
    <name type="scientific">Pedobacter montanisoli</name>
    <dbReference type="NCBI Taxonomy" id="2923277"/>
    <lineage>
        <taxon>Bacteria</taxon>
        <taxon>Pseudomonadati</taxon>
        <taxon>Bacteroidota</taxon>
        <taxon>Sphingobacteriia</taxon>
        <taxon>Sphingobacteriales</taxon>
        <taxon>Sphingobacteriaceae</taxon>
        <taxon>Pedobacter</taxon>
    </lineage>
</organism>
<dbReference type="EMBL" id="JALGBH010000001">
    <property type="protein sequence ID" value="MCJ0741858.1"/>
    <property type="molecule type" value="Genomic_DNA"/>
</dbReference>
<comment type="caution">
    <text evidence="2">The sequence shown here is derived from an EMBL/GenBank/DDBJ whole genome shotgun (WGS) entry which is preliminary data.</text>
</comment>
<reference evidence="2" key="1">
    <citation type="submission" date="2022-03" db="EMBL/GenBank/DDBJ databases">
        <authorList>
            <person name="Woo C.Y."/>
        </authorList>
    </citation>
    <scope>NUCLEOTIDE SEQUENCE</scope>
    <source>
        <strain evidence="2">CYS-01</strain>
    </source>
</reference>
<dbReference type="Pfam" id="PF07484">
    <property type="entry name" value="Collar"/>
    <property type="match status" value="1"/>
</dbReference>
<dbReference type="RefSeq" id="WP_243359404.1">
    <property type="nucleotide sequence ID" value="NZ_JALGBH010000001.1"/>
</dbReference>
<sequence length="203" mass="21052">METFYSSIILWPLNWAPAGYLLCQGQELLVNQYPALYSLIGQTYGGSGQSTFKLPDLRTYIPVGKGQIPGSLNLDLGKTTGEAQHTLNVNEMASHSHAGNIGGVVTLAVSNANAEASIPTAGSSISVAGTSTGGVFAPRQNFVMSDPDTTLNLGSIGISTQGSGVTAVNGATGGSQAHNNMQPYLVLNAIISIDGPVYPYFND</sequence>
<dbReference type="Gene3D" id="3.90.1340.10">
    <property type="entry name" value="Phage tail collar domain"/>
    <property type="match status" value="1"/>
</dbReference>
<evidence type="ECO:0000313" key="3">
    <source>
        <dbReference type="Proteomes" id="UP001165460"/>
    </source>
</evidence>
<dbReference type="Proteomes" id="UP001165460">
    <property type="component" value="Unassembled WGS sequence"/>
</dbReference>
<dbReference type="InterPro" id="IPR037053">
    <property type="entry name" value="Phage_tail_collar_dom_sf"/>
</dbReference>
<dbReference type="SUPFAM" id="SSF88874">
    <property type="entry name" value="Receptor-binding domain of short tail fibre protein gp12"/>
    <property type="match status" value="1"/>
</dbReference>
<dbReference type="InterPro" id="IPR011083">
    <property type="entry name" value="Phage_tail_collar_dom"/>
</dbReference>
<evidence type="ECO:0000259" key="1">
    <source>
        <dbReference type="Pfam" id="PF07484"/>
    </source>
</evidence>
<accession>A0ABS9ZTM3</accession>
<name>A0ABS9ZTM3_9SPHI</name>